<proteinExistence type="predicted"/>
<organism evidence="3 4">
    <name type="scientific">Sorangium cellulosum</name>
    <name type="common">Polyangium cellulosum</name>
    <dbReference type="NCBI Taxonomy" id="56"/>
    <lineage>
        <taxon>Bacteria</taxon>
        <taxon>Pseudomonadati</taxon>
        <taxon>Myxococcota</taxon>
        <taxon>Polyangia</taxon>
        <taxon>Polyangiales</taxon>
        <taxon>Polyangiaceae</taxon>
        <taxon>Sorangium</taxon>
    </lineage>
</organism>
<accession>A0A4P2Q2G7</accession>
<dbReference type="EMBL" id="CP012670">
    <property type="protein sequence ID" value="AUX23156.1"/>
    <property type="molecule type" value="Genomic_DNA"/>
</dbReference>
<dbReference type="RefSeq" id="WP_129348212.1">
    <property type="nucleotide sequence ID" value="NZ_CP012670.1"/>
</dbReference>
<dbReference type="Proteomes" id="UP000295781">
    <property type="component" value="Chromosome"/>
</dbReference>
<feature type="compositionally biased region" description="Pro residues" evidence="2">
    <location>
        <begin position="246"/>
        <end position="256"/>
    </location>
</feature>
<gene>
    <name evidence="3" type="ORF">SOCEGT47_036750</name>
</gene>
<dbReference type="PANTHER" id="PTHR31005:SF8">
    <property type="entry name" value="DUF4139 DOMAIN-CONTAINING PROTEIN"/>
    <property type="match status" value="1"/>
</dbReference>
<keyword evidence="1" id="KW-0175">Coiled coil</keyword>
<dbReference type="InterPro" id="IPR011935">
    <property type="entry name" value="CHP02231"/>
</dbReference>
<feature type="compositionally biased region" description="Basic and acidic residues" evidence="2">
    <location>
        <begin position="116"/>
        <end position="126"/>
    </location>
</feature>
<dbReference type="PROSITE" id="PS51257">
    <property type="entry name" value="PROKAR_LIPOPROTEIN"/>
    <property type="match status" value="1"/>
</dbReference>
<feature type="compositionally biased region" description="Gly residues" evidence="2">
    <location>
        <begin position="272"/>
        <end position="283"/>
    </location>
</feature>
<dbReference type="AlphaFoldDB" id="A0A4P2Q2G7"/>
<evidence type="ECO:0008006" key="5">
    <source>
        <dbReference type="Google" id="ProtNLM"/>
    </source>
</evidence>
<dbReference type="PANTHER" id="PTHR31005">
    <property type="entry name" value="DUF4139 DOMAIN-CONTAINING PROTEIN"/>
    <property type="match status" value="1"/>
</dbReference>
<dbReference type="OrthoDB" id="580912at2"/>
<feature type="region of interest" description="Disordered" evidence="2">
    <location>
        <begin position="96"/>
        <end position="126"/>
    </location>
</feature>
<feature type="region of interest" description="Disordered" evidence="2">
    <location>
        <begin position="240"/>
        <end position="336"/>
    </location>
</feature>
<evidence type="ECO:0000313" key="3">
    <source>
        <dbReference type="EMBL" id="AUX23156.1"/>
    </source>
</evidence>
<feature type="coiled-coil region" evidence="1">
    <location>
        <begin position="591"/>
        <end position="666"/>
    </location>
</feature>
<name>A0A4P2Q2G7_SORCE</name>
<evidence type="ECO:0000256" key="1">
    <source>
        <dbReference type="SAM" id="Coils"/>
    </source>
</evidence>
<feature type="region of interest" description="Disordered" evidence="2">
    <location>
        <begin position="506"/>
        <end position="527"/>
    </location>
</feature>
<reference evidence="3 4" key="1">
    <citation type="submission" date="2015-09" db="EMBL/GenBank/DDBJ databases">
        <title>Sorangium comparison.</title>
        <authorList>
            <person name="Zaburannyi N."/>
            <person name="Bunk B."/>
            <person name="Overmann J."/>
            <person name="Mueller R."/>
        </authorList>
    </citation>
    <scope>NUCLEOTIDE SEQUENCE [LARGE SCALE GENOMIC DNA]</scope>
    <source>
        <strain evidence="3 4">So ceGT47</strain>
    </source>
</reference>
<evidence type="ECO:0000313" key="4">
    <source>
        <dbReference type="Proteomes" id="UP000295781"/>
    </source>
</evidence>
<protein>
    <recommendedName>
        <fullName evidence="5">DUF4139 domain-containing protein</fullName>
    </recommendedName>
</protein>
<evidence type="ECO:0000256" key="2">
    <source>
        <dbReference type="SAM" id="MobiDB-lite"/>
    </source>
</evidence>
<sequence>MIRYDVASAGSGLLLALSLLAGCARGPDVDASGLALRRVVIYRNGVAYFERRGLIDADQVTFRVRKEKVGDFLATLAVIEAGGSSVRSASFPVEVVDEDDEAPEAPRPEVTQGPEPPRDRGAKRKDELEDVKLTLDGREHDLVVGYVAETPVWRPSYRLVIGAAGRAGGEPGARAKQAHLQAWGIVQNLSGEDWKGVKLSLVAGAPLAFQATLDQAAIPPRPIVSDQGEVIASVPTSETTLAVEAAPPPPASPSPEEPAAEAEMDAAESYGGRAGGSHSGRGAGALDLEAKARRLKASAPARAPAPAPAPAARAFSRAESLKPSAMPAEAAPMNPSPPRNVSALAAVAMEAGTTRYDIPFPVDIPDRSATMVLLLAKQVPGESIFLFAPDGGVPASSAHPFRVARFTNDTKGLLERGPIAVFEDGAFLGQGMVEPLPPGATTTVPFALERSLAVDTTREENAEGTRLAKIEGGALEIERDWVTHTKYAVRNGGDLPARTLVKHPRLHGTRLHGPPKGTEDNLGTGSALVPIDVPRRGTAVLDVDERRTFRQQIDWLSQLADDAVKAYLNDPRADAAVARQLGQAWDVRGKLRPALDELDKLIAERQHLEQQSHELRQNLRAIEKNRTAEALRRDLTERLAKASARLDEITKRVIVLEMQINEQQIRFRDLTREIKLLAPLSPVRAAP</sequence>